<name>A0A1H7J7A2_9BACT</name>
<sequence length="238" mass="27270">MPLYRDQLTRAGYTIIPDVFSAHEINAISAALATADTTSPTFRKTADLFAIRQCLKEIPALQSLIFTNNLHEIIQQLLGDDYFVVKSIYFDKPPQSNWWVAWHQDLTISVDQKIPLPGFTSWTIKQQQFAVQPPLEILEYIYTIRIHLDDTDATNGALKVIPGSHRKGIYRPETIDWKTETEVMCNVPKGGVMLMRPLLLHASDRATSNSNRRVLHMEFCNRTLPAGLQWNEYISRTR</sequence>
<keyword evidence="2" id="KW-0223">Dioxygenase</keyword>
<keyword evidence="3" id="KW-1185">Reference proteome</keyword>
<gene>
    <name evidence="2" type="ORF">SAMN04488505_101732</name>
</gene>
<evidence type="ECO:0000313" key="3">
    <source>
        <dbReference type="Proteomes" id="UP000198984"/>
    </source>
</evidence>
<dbReference type="InterPro" id="IPR008775">
    <property type="entry name" value="Phytyl_CoA_dOase-like"/>
</dbReference>
<organism evidence="2 3">
    <name type="scientific">Chitinophaga rupis</name>
    <dbReference type="NCBI Taxonomy" id="573321"/>
    <lineage>
        <taxon>Bacteria</taxon>
        <taxon>Pseudomonadati</taxon>
        <taxon>Bacteroidota</taxon>
        <taxon>Chitinophagia</taxon>
        <taxon>Chitinophagales</taxon>
        <taxon>Chitinophagaceae</taxon>
        <taxon>Chitinophaga</taxon>
    </lineage>
</organism>
<dbReference type="Gene3D" id="2.60.120.620">
    <property type="entry name" value="q2cbj1_9rhob like domain"/>
    <property type="match status" value="1"/>
</dbReference>
<dbReference type="PANTHER" id="PTHR20883:SF48">
    <property type="entry name" value="ECTOINE DIOXYGENASE"/>
    <property type="match status" value="1"/>
</dbReference>
<dbReference type="PANTHER" id="PTHR20883">
    <property type="entry name" value="PHYTANOYL-COA DIOXYGENASE DOMAIN CONTAINING 1"/>
    <property type="match status" value="1"/>
</dbReference>
<protein>
    <submittedName>
        <fullName evidence="2">Phytanoyl-CoA dioxygenase (PhyH)</fullName>
    </submittedName>
</protein>
<evidence type="ECO:0000256" key="1">
    <source>
        <dbReference type="ARBA" id="ARBA00001954"/>
    </source>
</evidence>
<dbReference type="GO" id="GO:0016706">
    <property type="term" value="F:2-oxoglutarate-dependent dioxygenase activity"/>
    <property type="evidence" value="ECO:0007669"/>
    <property type="project" value="UniProtKB-ARBA"/>
</dbReference>
<proteinExistence type="predicted"/>
<keyword evidence="2" id="KW-0560">Oxidoreductase</keyword>
<dbReference type="AlphaFoldDB" id="A0A1H7J7A2"/>
<dbReference type="SUPFAM" id="SSF51197">
    <property type="entry name" value="Clavaminate synthase-like"/>
    <property type="match status" value="1"/>
</dbReference>
<comment type="cofactor">
    <cofactor evidence="1">
        <name>Fe(2+)</name>
        <dbReference type="ChEBI" id="CHEBI:29033"/>
    </cofactor>
</comment>
<dbReference type="EMBL" id="FOBB01000001">
    <property type="protein sequence ID" value="SEK70244.1"/>
    <property type="molecule type" value="Genomic_DNA"/>
</dbReference>
<reference evidence="2 3" key="1">
    <citation type="submission" date="2016-10" db="EMBL/GenBank/DDBJ databases">
        <authorList>
            <person name="de Groot N.N."/>
        </authorList>
    </citation>
    <scope>NUCLEOTIDE SEQUENCE [LARGE SCALE GENOMIC DNA]</scope>
    <source>
        <strain evidence="2 3">DSM 21039</strain>
    </source>
</reference>
<evidence type="ECO:0000313" key="2">
    <source>
        <dbReference type="EMBL" id="SEK70244.1"/>
    </source>
</evidence>
<dbReference type="STRING" id="573321.SAMN04488505_101732"/>
<dbReference type="GO" id="GO:0005506">
    <property type="term" value="F:iron ion binding"/>
    <property type="evidence" value="ECO:0007669"/>
    <property type="project" value="UniProtKB-ARBA"/>
</dbReference>
<dbReference type="Pfam" id="PF05721">
    <property type="entry name" value="PhyH"/>
    <property type="match status" value="1"/>
</dbReference>
<accession>A0A1H7J7A2</accession>
<dbReference type="Proteomes" id="UP000198984">
    <property type="component" value="Unassembled WGS sequence"/>
</dbReference>